<evidence type="ECO:0000256" key="3">
    <source>
        <dbReference type="ARBA" id="ARBA00010345"/>
    </source>
</evidence>
<comment type="function">
    <text evidence="11">Required for proper folding and/or the stability of a subset of proteins in the endoplasmic reticulum. Component of glycosylphosphatidylinositol-mannosyltransferase 1 which transfers the first of the 4 mannoses in the GPI-anchor precursors during GPI-anchor biosynthesis. Probably acts by stabilizing the mannosyltransferase GPI14.</text>
</comment>
<evidence type="ECO:0000313" key="13">
    <source>
        <dbReference type="Proteomes" id="UP000001640"/>
    </source>
</evidence>
<evidence type="ECO:0000256" key="2">
    <source>
        <dbReference type="ARBA" id="ARBA00004687"/>
    </source>
</evidence>
<dbReference type="InterPro" id="IPR042322">
    <property type="entry name" value="Pbn1"/>
</dbReference>
<evidence type="ECO:0000256" key="4">
    <source>
        <dbReference type="ARBA" id="ARBA00020410"/>
    </source>
</evidence>
<dbReference type="HOGENOM" id="CLU_055666_0_0_1"/>
<dbReference type="InParanoid" id="G0VAV9"/>
<evidence type="ECO:0000256" key="10">
    <source>
        <dbReference type="ARBA" id="ARBA00023180"/>
    </source>
</evidence>
<dbReference type="UniPathway" id="UPA00196"/>
<sequence length="411" mass="47704">MAFKERITVLFPEAEDIGRCSDQNETHISIKGCNNVTIQRRRIWTHPEPIDDDSVTRITWRNPLISIKQSSVIEPALNSGLNIYFNSSNRYKEPYVKTPVFNLIHKETFELEKYLSNVLNYSNFEWNPQDTNYDILIDNKSTTLIEYRTLSEQDEISFGKSKNVKKEEIGLFYMDSFDETDVNLSGIRCSWKDESPLMEKCLKTTLFYKPAFINNGPELEQSVPISVEEPVGLHPKINIDLSTYEQLDSCQYYFYSQLPLQIFVDKFQSSPIFVFGEDDLELPTYKIASWGSEVLFELNPEEVNEIVLHSRYVKPTNDSETYENVSFTPIILRACDTSSNQLTHNPFYSKGFGFEAYFTDNTEFHILNESSLVIPIPSPSISNYYNVEYTTMCCLFISLLFLFWKIFRGAP</sequence>
<reference evidence="12 13" key="1">
    <citation type="journal article" date="2011" name="Proc. Natl. Acad. Sci. U.S.A.">
        <title>Evolutionary erosion of yeast sex chromosomes by mating-type switching accidents.</title>
        <authorList>
            <person name="Gordon J.L."/>
            <person name="Armisen D."/>
            <person name="Proux-Wera E."/>
            <person name="Oheigeartaigh S.S."/>
            <person name="Byrne K.P."/>
            <person name="Wolfe K.H."/>
        </authorList>
    </citation>
    <scope>NUCLEOTIDE SEQUENCE [LARGE SCALE GENOMIC DNA]</scope>
    <source>
        <strain evidence="13">ATCC 76901 / BCRC 22586 / CBS 4309 / NBRC 1992 / NRRL Y-12630</strain>
    </source>
</reference>
<evidence type="ECO:0000256" key="11">
    <source>
        <dbReference type="RuleBase" id="RU366056"/>
    </source>
</evidence>
<dbReference type="Pfam" id="PF08320">
    <property type="entry name" value="PIG-X"/>
    <property type="match status" value="1"/>
</dbReference>
<dbReference type="PANTHER" id="PTHR28533">
    <property type="entry name" value="PROTEIN PBN1"/>
    <property type="match status" value="1"/>
</dbReference>
<dbReference type="GeneID" id="96902542"/>
<dbReference type="FunCoup" id="G0VAV9">
    <property type="interactions" value="57"/>
</dbReference>
<organism evidence="12 13">
    <name type="scientific">Naumovozyma castellii</name>
    <name type="common">Yeast</name>
    <name type="synonym">Saccharomyces castellii</name>
    <dbReference type="NCBI Taxonomy" id="27288"/>
    <lineage>
        <taxon>Eukaryota</taxon>
        <taxon>Fungi</taxon>
        <taxon>Dikarya</taxon>
        <taxon>Ascomycota</taxon>
        <taxon>Saccharomycotina</taxon>
        <taxon>Saccharomycetes</taxon>
        <taxon>Saccharomycetales</taxon>
        <taxon>Saccharomycetaceae</taxon>
        <taxon>Naumovozyma</taxon>
    </lineage>
</organism>
<keyword evidence="8" id="KW-1133">Transmembrane helix</keyword>
<dbReference type="eggNOG" id="ENOG502QS8N">
    <property type="taxonomic scope" value="Eukaryota"/>
</dbReference>
<dbReference type="STRING" id="1064592.G0VAV9"/>
<dbReference type="InterPro" id="IPR013233">
    <property type="entry name" value="PIG-X/PBN1"/>
</dbReference>
<keyword evidence="10" id="KW-0325">Glycoprotein</keyword>
<dbReference type="OMA" id="DKAWGSE"/>
<proteinExistence type="inferred from homology"/>
<keyword evidence="5 11" id="KW-0337">GPI-anchor biosynthesis</keyword>
<comment type="similarity">
    <text evidence="3 11">Belongs to the PIGX family.</text>
</comment>
<dbReference type="GO" id="GO:0005789">
    <property type="term" value="C:endoplasmic reticulum membrane"/>
    <property type="evidence" value="ECO:0007669"/>
    <property type="project" value="UniProtKB-SubCell"/>
</dbReference>
<evidence type="ECO:0000256" key="6">
    <source>
        <dbReference type="ARBA" id="ARBA00022692"/>
    </source>
</evidence>
<dbReference type="GO" id="GO:0036503">
    <property type="term" value="P:ERAD pathway"/>
    <property type="evidence" value="ECO:0007669"/>
    <property type="project" value="EnsemblFungi"/>
</dbReference>
<keyword evidence="9" id="KW-0472">Membrane</keyword>
<dbReference type="KEGG" id="ncs:NCAS_0B09020"/>
<evidence type="ECO:0000256" key="8">
    <source>
        <dbReference type="ARBA" id="ARBA00022989"/>
    </source>
</evidence>
<name>G0VAV9_NAUCA</name>
<comment type="pathway">
    <text evidence="2 11">Glycolipid biosynthesis; glycosylphosphatidylinositol-anchor biosynthesis.</text>
</comment>
<dbReference type="EMBL" id="HE576753">
    <property type="protein sequence ID" value="CCC68986.1"/>
    <property type="molecule type" value="Genomic_DNA"/>
</dbReference>
<accession>G0VAV9</accession>
<reference key="2">
    <citation type="submission" date="2011-08" db="EMBL/GenBank/DDBJ databases">
        <title>Genome sequence of Naumovozyma castellii.</title>
        <authorList>
            <person name="Gordon J.L."/>
            <person name="Armisen D."/>
            <person name="Proux-Wera E."/>
            <person name="OhEigeartaigh S.S."/>
            <person name="Byrne K.P."/>
            <person name="Wolfe K.H."/>
        </authorList>
    </citation>
    <scope>NUCLEOTIDE SEQUENCE</scope>
    <source>
        <strain>Type strain:CBS 4309</strain>
    </source>
</reference>
<dbReference type="GO" id="GO:1990529">
    <property type="term" value="C:glycosylphosphatidylinositol-mannosyltransferase I complex"/>
    <property type="evidence" value="ECO:0007669"/>
    <property type="project" value="EnsemblFungi"/>
</dbReference>
<keyword evidence="6" id="KW-0812">Transmembrane</keyword>
<gene>
    <name evidence="12" type="primary">NCAS0B09020</name>
    <name evidence="12" type="ordered locus">NCAS_0B09020</name>
</gene>
<keyword evidence="7 11" id="KW-0256">Endoplasmic reticulum</keyword>
<evidence type="ECO:0000256" key="9">
    <source>
        <dbReference type="ARBA" id="ARBA00023136"/>
    </source>
</evidence>
<evidence type="ECO:0000256" key="7">
    <source>
        <dbReference type="ARBA" id="ARBA00022824"/>
    </source>
</evidence>
<dbReference type="GO" id="GO:0000030">
    <property type="term" value="F:mannosyltransferase activity"/>
    <property type="evidence" value="ECO:0007669"/>
    <property type="project" value="EnsemblFungi"/>
</dbReference>
<dbReference type="SMART" id="SM00780">
    <property type="entry name" value="PIG-X"/>
    <property type="match status" value="1"/>
</dbReference>
<dbReference type="GO" id="GO:0016485">
    <property type="term" value="P:protein processing"/>
    <property type="evidence" value="ECO:0007669"/>
    <property type="project" value="EnsemblFungi"/>
</dbReference>
<evidence type="ECO:0000256" key="1">
    <source>
        <dbReference type="ARBA" id="ARBA00004643"/>
    </source>
</evidence>
<dbReference type="GO" id="GO:0006506">
    <property type="term" value="P:GPI anchor biosynthetic process"/>
    <property type="evidence" value="ECO:0007669"/>
    <property type="project" value="UniProtKB-UniPathway"/>
</dbReference>
<dbReference type="RefSeq" id="XP_003675356.1">
    <property type="nucleotide sequence ID" value="XM_003675308.1"/>
</dbReference>
<dbReference type="AlphaFoldDB" id="G0VAV9"/>
<evidence type="ECO:0000256" key="5">
    <source>
        <dbReference type="ARBA" id="ARBA00022502"/>
    </source>
</evidence>
<dbReference type="Proteomes" id="UP000001640">
    <property type="component" value="Chromosome 2"/>
</dbReference>
<dbReference type="OrthoDB" id="5546453at2759"/>
<protein>
    <recommendedName>
        <fullName evidence="4 11">Protein PBN1</fullName>
    </recommendedName>
</protein>
<comment type="subcellular location">
    <subcellularLocation>
        <location evidence="11">Endoplasmic reticulum membrane</location>
        <topology evidence="11">Single-pass membrane protein</topology>
    </subcellularLocation>
    <subcellularLocation>
        <location evidence="1">Endoplasmic reticulum membrane</location>
        <topology evidence="1">Single-pass type III membrane protein</topology>
    </subcellularLocation>
</comment>
<evidence type="ECO:0000313" key="12">
    <source>
        <dbReference type="EMBL" id="CCC68986.1"/>
    </source>
</evidence>
<dbReference type="PANTHER" id="PTHR28533:SF1">
    <property type="entry name" value="PROTEIN PBN1"/>
    <property type="match status" value="1"/>
</dbReference>
<keyword evidence="13" id="KW-1185">Reference proteome</keyword>